<geneLocation type="plasmid" evidence="1 2">
    <name>pCHRO.01</name>
</geneLocation>
<evidence type="ECO:0000313" key="1">
    <source>
        <dbReference type="EMBL" id="AFY91133.1"/>
    </source>
</evidence>
<evidence type="ECO:0000313" key="2">
    <source>
        <dbReference type="Proteomes" id="UP000010384"/>
    </source>
</evidence>
<dbReference type="EMBL" id="CP003598">
    <property type="protein sequence ID" value="AFY91133.1"/>
    <property type="molecule type" value="Genomic_DNA"/>
</dbReference>
<gene>
    <name evidence="1" type="ORF">Chro_5793</name>
</gene>
<name>K9U938_CHRTP</name>
<sequence length="45" mass="5207">MKLFYRGTTSDRHPAQADNHPFQQVCESGAAYNLKLPWRILSDRS</sequence>
<dbReference type="HOGENOM" id="CLU_3197788_0_0_3"/>
<keyword evidence="2" id="KW-1185">Reference proteome</keyword>
<dbReference type="KEGG" id="cthe:Chro_5793"/>
<dbReference type="Proteomes" id="UP000010384">
    <property type="component" value="Plasmid pCHRO.01"/>
</dbReference>
<dbReference type="InParanoid" id="K9U938"/>
<keyword evidence="1" id="KW-0614">Plasmid</keyword>
<proteinExistence type="predicted"/>
<protein>
    <submittedName>
        <fullName evidence="1">Uncharacterized protein</fullName>
    </submittedName>
</protein>
<dbReference type="RefSeq" id="WP_015163070.1">
    <property type="nucleotide sequence ID" value="NC_019699.1"/>
</dbReference>
<organism evidence="1 2">
    <name type="scientific">Chroococcidiopsis thermalis (strain PCC 7203)</name>
    <dbReference type="NCBI Taxonomy" id="251229"/>
    <lineage>
        <taxon>Bacteria</taxon>
        <taxon>Bacillati</taxon>
        <taxon>Cyanobacteriota</taxon>
        <taxon>Cyanophyceae</taxon>
        <taxon>Chroococcidiopsidales</taxon>
        <taxon>Chroococcidiopsidaceae</taxon>
        <taxon>Chroococcidiopsis</taxon>
    </lineage>
</organism>
<reference evidence="1 2" key="1">
    <citation type="submission" date="2012-06" db="EMBL/GenBank/DDBJ databases">
        <title>Finished plasmid 1 of genome of Chroococcidiopsis thermalis PCC 7203.</title>
        <authorList>
            <consortium name="US DOE Joint Genome Institute"/>
            <person name="Gugger M."/>
            <person name="Coursin T."/>
            <person name="Rippka R."/>
            <person name="Tandeau De Marsac N."/>
            <person name="Huntemann M."/>
            <person name="Wei C.-L."/>
            <person name="Han J."/>
            <person name="Detter J.C."/>
            <person name="Han C."/>
            <person name="Tapia R."/>
            <person name="Davenport K."/>
            <person name="Daligault H."/>
            <person name="Erkkila T."/>
            <person name="Gu W."/>
            <person name="Munk A.C.C."/>
            <person name="Teshima H."/>
            <person name="Xu Y."/>
            <person name="Chain P."/>
            <person name="Chen A."/>
            <person name="Krypides N."/>
            <person name="Mavromatis K."/>
            <person name="Markowitz V."/>
            <person name="Szeto E."/>
            <person name="Ivanova N."/>
            <person name="Mikhailova N."/>
            <person name="Ovchinnikova G."/>
            <person name="Pagani I."/>
            <person name="Pati A."/>
            <person name="Goodwin L."/>
            <person name="Peters L."/>
            <person name="Pitluck S."/>
            <person name="Woyke T."/>
            <person name="Kerfeld C."/>
        </authorList>
    </citation>
    <scope>NUCLEOTIDE SEQUENCE [LARGE SCALE GENOMIC DNA]</scope>
    <source>
        <strain evidence="1 2">PCC 7203</strain>
        <plasmid evidence="1 2">pCHRO.01</plasmid>
    </source>
</reference>
<dbReference type="AlphaFoldDB" id="K9U938"/>
<accession>K9U938</accession>